<sequence>MRVNKEHEEGGGKPSRSGPSSECWAKCPLKSPKAQYNFKESKDCALHKWTFLKCFGIFLYNGMIMQFEHMNKAYTDIKLWSLARDEAAVKLDESHYFFTLRVPSESNEIGNNILNYGLTIAAKDQERVLRELDEVLEKYNAFRMEKAAEGVEKWWLVAAKDASPKEMEEKKKKDGVEKSAAAYRRRWVGGSLERWGCERLPVTLGL</sequence>
<dbReference type="PANTHER" id="PTHR21068">
    <property type="entry name" value="SPARTIN"/>
    <property type="match status" value="1"/>
</dbReference>
<reference evidence="3" key="1">
    <citation type="submission" date="2024-07" db="EMBL/GenBank/DDBJ databases">
        <title>Two chromosome-level genome assemblies of Korean endemic species Abeliophyllum distichum and Forsythia ovata (Oleaceae).</title>
        <authorList>
            <person name="Jang H."/>
        </authorList>
    </citation>
    <scope>NUCLEOTIDE SEQUENCE [LARGE SCALE GENOMIC DNA]</scope>
</reference>
<comment type="caution">
    <text evidence="2">The sequence shown here is derived from an EMBL/GenBank/DDBJ whole genome shotgun (WGS) entry which is preliminary data.</text>
</comment>
<protein>
    <submittedName>
        <fullName evidence="2">Senescence domain-containing protein</fullName>
    </submittedName>
</protein>
<keyword evidence="3" id="KW-1185">Reference proteome</keyword>
<gene>
    <name evidence="2" type="ORF">Fot_33686</name>
</gene>
<evidence type="ECO:0000313" key="3">
    <source>
        <dbReference type="Proteomes" id="UP001604277"/>
    </source>
</evidence>
<accession>A0ABD1TBG7</accession>
<feature type="compositionally biased region" description="Basic and acidic residues" evidence="1">
    <location>
        <begin position="1"/>
        <end position="11"/>
    </location>
</feature>
<evidence type="ECO:0000313" key="2">
    <source>
        <dbReference type="EMBL" id="KAL2510039.1"/>
    </source>
</evidence>
<organism evidence="2 3">
    <name type="scientific">Forsythia ovata</name>
    <dbReference type="NCBI Taxonomy" id="205694"/>
    <lineage>
        <taxon>Eukaryota</taxon>
        <taxon>Viridiplantae</taxon>
        <taxon>Streptophyta</taxon>
        <taxon>Embryophyta</taxon>
        <taxon>Tracheophyta</taxon>
        <taxon>Spermatophyta</taxon>
        <taxon>Magnoliopsida</taxon>
        <taxon>eudicotyledons</taxon>
        <taxon>Gunneridae</taxon>
        <taxon>Pentapetalae</taxon>
        <taxon>asterids</taxon>
        <taxon>lamiids</taxon>
        <taxon>Lamiales</taxon>
        <taxon>Oleaceae</taxon>
        <taxon>Forsythieae</taxon>
        <taxon>Forsythia</taxon>
    </lineage>
</organism>
<dbReference type="Proteomes" id="UP001604277">
    <property type="component" value="Unassembled WGS sequence"/>
</dbReference>
<evidence type="ECO:0000256" key="1">
    <source>
        <dbReference type="SAM" id="MobiDB-lite"/>
    </source>
</evidence>
<dbReference type="PANTHER" id="PTHR21068:SF50">
    <property type="entry name" value="PROTEIN EARLY-RESPONSIVE TO DEHYDRATION 7, CHLOROPLASTIC-LIKE ISOFORM X1"/>
    <property type="match status" value="1"/>
</dbReference>
<feature type="region of interest" description="Disordered" evidence="1">
    <location>
        <begin position="1"/>
        <end position="22"/>
    </location>
</feature>
<proteinExistence type="predicted"/>
<dbReference type="InterPro" id="IPR045036">
    <property type="entry name" value="Spartin-like"/>
</dbReference>
<dbReference type="AlphaFoldDB" id="A0ABD1TBG7"/>
<name>A0ABD1TBG7_9LAMI</name>
<dbReference type="EMBL" id="JBFOLJ010000009">
    <property type="protein sequence ID" value="KAL2510039.1"/>
    <property type="molecule type" value="Genomic_DNA"/>
</dbReference>